<keyword evidence="2" id="KW-1185">Reference proteome</keyword>
<comment type="caution">
    <text evidence="1">The sequence shown here is derived from an EMBL/GenBank/DDBJ whole genome shotgun (WGS) entry which is preliminary data.</text>
</comment>
<protein>
    <submittedName>
        <fullName evidence="1">Class I SAM-dependent methyltransferase</fullName>
    </submittedName>
</protein>
<name>A0AA41QD42_9MICO</name>
<evidence type="ECO:0000313" key="1">
    <source>
        <dbReference type="EMBL" id="MCF4121240.1"/>
    </source>
</evidence>
<dbReference type="CDD" id="cd02440">
    <property type="entry name" value="AdoMet_MTases"/>
    <property type="match status" value="1"/>
</dbReference>
<dbReference type="GO" id="GO:0008168">
    <property type="term" value="F:methyltransferase activity"/>
    <property type="evidence" value="ECO:0007669"/>
    <property type="project" value="UniProtKB-KW"/>
</dbReference>
<gene>
    <name evidence="1" type="ORF">L1785_09620</name>
</gene>
<dbReference type="Gene3D" id="3.40.50.150">
    <property type="entry name" value="Vaccinia Virus protein VP39"/>
    <property type="match status" value="1"/>
</dbReference>
<dbReference type="Proteomes" id="UP001165405">
    <property type="component" value="Unassembled WGS sequence"/>
</dbReference>
<reference evidence="1" key="1">
    <citation type="submission" date="2022-01" db="EMBL/GenBank/DDBJ databases">
        <title>Antribacter sp. nov., isolated from Guizhou of China.</title>
        <authorList>
            <person name="Chengliang C."/>
            <person name="Ya Z."/>
        </authorList>
    </citation>
    <scope>NUCLEOTIDE SEQUENCE</scope>
    <source>
        <strain evidence="1">KLBMP 9083</strain>
    </source>
</reference>
<dbReference type="Pfam" id="PF13489">
    <property type="entry name" value="Methyltransf_23"/>
    <property type="match status" value="1"/>
</dbReference>
<dbReference type="RefSeq" id="WP_236089035.1">
    <property type="nucleotide sequence ID" value="NZ_JAKGSG010000028.1"/>
</dbReference>
<dbReference type="PANTHER" id="PTHR43464:SF82">
    <property type="entry name" value="METHYLTRANSFERASE DOMAIN-CONTAINING PROTEIN"/>
    <property type="match status" value="1"/>
</dbReference>
<dbReference type="AlphaFoldDB" id="A0AA41QD42"/>
<sequence>MARFDPAYWDAYNAEQAQRREPRAMCRRVLDLAGPGAGRRALDLGCGAGVETAALLTAGWRVTAVDPVPQNAAVAVPDDLRPGLDLRGTRLQDALPLPTADLVHASYSLPFVVPADFDRVWAGVRAALAPGGWLAVTVFGERDDWARDPALATTITFRDRTALDAMLDGLDVVELDEEDAPGMSFIGPKHWHVFEVIARRPA</sequence>
<dbReference type="SUPFAM" id="SSF53335">
    <property type="entry name" value="S-adenosyl-L-methionine-dependent methyltransferases"/>
    <property type="match status" value="1"/>
</dbReference>
<dbReference type="InterPro" id="IPR029063">
    <property type="entry name" value="SAM-dependent_MTases_sf"/>
</dbReference>
<accession>A0AA41QD42</accession>
<dbReference type="PANTHER" id="PTHR43464">
    <property type="entry name" value="METHYLTRANSFERASE"/>
    <property type="match status" value="1"/>
</dbReference>
<keyword evidence="1" id="KW-0489">Methyltransferase</keyword>
<proteinExistence type="predicted"/>
<organism evidence="1 2">
    <name type="scientific">Antribacter soli</name>
    <dbReference type="NCBI Taxonomy" id="2910976"/>
    <lineage>
        <taxon>Bacteria</taxon>
        <taxon>Bacillati</taxon>
        <taxon>Actinomycetota</taxon>
        <taxon>Actinomycetes</taxon>
        <taxon>Micrococcales</taxon>
        <taxon>Promicromonosporaceae</taxon>
        <taxon>Antribacter</taxon>
    </lineage>
</organism>
<dbReference type="EMBL" id="JAKGSG010000028">
    <property type="protein sequence ID" value="MCF4121240.1"/>
    <property type="molecule type" value="Genomic_DNA"/>
</dbReference>
<evidence type="ECO:0000313" key="2">
    <source>
        <dbReference type="Proteomes" id="UP001165405"/>
    </source>
</evidence>
<dbReference type="GO" id="GO:0032259">
    <property type="term" value="P:methylation"/>
    <property type="evidence" value="ECO:0007669"/>
    <property type="project" value="UniProtKB-KW"/>
</dbReference>
<keyword evidence="1" id="KW-0808">Transferase</keyword>